<evidence type="ECO:0000313" key="3">
    <source>
        <dbReference type="WBParaSite" id="SCUD_0001008001-mRNA-1"/>
    </source>
</evidence>
<protein>
    <submittedName>
        <fullName evidence="1 3">Uncharacterized protein</fullName>
    </submittedName>
</protein>
<dbReference type="WBParaSite" id="SCUD_0001008001-mRNA-1">
    <property type="protein sequence ID" value="SCUD_0001008001-mRNA-1"/>
    <property type="gene ID" value="SCUD_0001008001"/>
</dbReference>
<reference evidence="3" key="1">
    <citation type="submission" date="2016-06" db="UniProtKB">
        <authorList>
            <consortium name="WormBaseParasite"/>
        </authorList>
    </citation>
    <scope>IDENTIFICATION</scope>
</reference>
<evidence type="ECO:0000313" key="2">
    <source>
        <dbReference type="Proteomes" id="UP000279833"/>
    </source>
</evidence>
<organism evidence="3">
    <name type="scientific">Schistosoma curassoni</name>
    <dbReference type="NCBI Taxonomy" id="6186"/>
    <lineage>
        <taxon>Eukaryota</taxon>
        <taxon>Metazoa</taxon>
        <taxon>Spiralia</taxon>
        <taxon>Lophotrochozoa</taxon>
        <taxon>Platyhelminthes</taxon>
        <taxon>Trematoda</taxon>
        <taxon>Digenea</taxon>
        <taxon>Strigeidida</taxon>
        <taxon>Schistosomatoidea</taxon>
        <taxon>Schistosomatidae</taxon>
        <taxon>Schistosoma</taxon>
    </lineage>
</organism>
<dbReference type="Proteomes" id="UP000279833">
    <property type="component" value="Unassembled WGS sequence"/>
</dbReference>
<name>A0A183K509_9TREM</name>
<accession>A0A183K509</accession>
<dbReference type="EMBL" id="UZAK01033570">
    <property type="protein sequence ID" value="VDP38363.1"/>
    <property type="molecule type" value="Genomic_DNA"/>
</dbReference>
<dbReference type="AlphaFoldDB" id="A0A183K509"/>
<gene>
    <name evidence="1" type="ORF">SCUD_LOCUS10080</name>
</gene>
<reference evidence="1 2" key="2">
    <citation type="submission" date="2018-11" db="EMBL/GenBank/DDBJ databases">
        <authorList>
            <consortium name="Pathogen Informatics"/>
        </authorList>
    </citation>
    <scope>NUCLEOTIDE SEQUENCE [LARGE SCALE GENOMIC DNA]</scope>
    <source>
        <strain evidence="1">Dakar</strain>
        <strain evidence="2">Dakar, Senegal</strain>
    </source>
</reference>
<sequence length="46" mass="5477">MYLNIRVDFYSGTRTQYRSLQTLSRYPLGTRRASWIPLLAIIRLCL</sequence>
<proteinExistence type="predicted"/>
<keyword evidence="2" id="KW-1185">Reference proteome</keyword>
<evidence type="ECO:0000313" key="1">
    <source>
        <dbReference type="EMBL" id="VDP38363.1"/>
    </source>
</evidence>